<accession>A0AAU7LR49</accession>
<dbReference type="InterPro" id="IPR024932">
    <property type="entry name" value="ApbE"/>
</dbReference>
<comment type="cofactor">
    <cofactor evidence="11">
        <name>Mg(2+)</name>
        <dbReference type="ChEBI" id="CHEBI:18420"/>
    </cofactor>
    <cofactor evidence="11">
        <name>Mn(2+)</name>
        <dbReference type="ChEBI" id="CHEBI:29035"/>
    </cofactor>
    <text evidence="11">Magnesium. Can also use manganese.</text>
</comment>
<feature type="binding site" evidence="11">
    <location>
        <position position="184"/>
    </location>
    <ligand>
        <name>Mg(2+)</name>
        <dbReference type="ChEBI" id="CHEBI:18420"/>
    </ligand>
</feature>
<evidence type="ECO:0000256" key="9">
    <source>
        <dbReference type="ARBA" id="ARBA00048540"/>
    </source>
</evidence>
<organism evidence="12">
    <name type="scientific">Polaromonas hydrogenivorans</name>
    <dbReference type="NCBI Taxonomy" id="335476"/>
    <lineage>
        <taxon>Bacteria</taxon>
        <taxon>Pseudomonadati</taxon>
        <taxon>Pseudomonadota</taxon>
        <taxon>Betaproteobacteria</taxon>
        <taxon>Burkholderiales</taxon>
        <taxon>Comamonadaceae</taxon>
        <taxon>Polaromonas</taxon>
    </lineage>
</organism>
<dbReference type="EC" id="2.7.1.180" evidence="1 10"/>
<evidence type="ECO:0000256" key="10">
    <source>
        <dbReference type="PIRNR" id="PIRNR006268"/>
    </source>
</evidence>
<comment type="similarity">
    <text evidence="10">Belongs to the ApbE family.</text>
</comment>
<sequence>MKRRTFLQSSLGLGATLPLGAALAGMAGMAGLAGDAAALQWRERALLGFGTTLSLKVTHADAAQAEAALDAAVATIRHIEDQMSLFNPNSALVRLNRDGVLRQPHPDLVAVLELAQSVSARSQGAFDATVQPLWAVFEAAARSGTLPSPADVAKTRAAVGWQQLAISGSEIRLRQRGMGVTLNGIAQGFAADRVRAGLQARGIRHALINTGEWTALGNPQATRPWLLGLADPRHEPALLARLALDGRSVATSADNECSFSADKRHHHIFDPHTGYSPAELASVTVAAPSCALADALTKVMFVAGFEGALRLARQWQVDVLVVDKRGRWQATKGLQLQAA</sequence>
<keyword evidence="6 10" id="KW-0274">FAD</keyword>
<protein>
    <recommendedName>
        <fullName evidence="2 10">FAD:protein FMN transferase</fullName>
        <ecNumber evidence="1 10">2.7.1.180</ecNumber>
    </recommendedName>
    <alternativeName>
        <fullName evidence="8 10">Flavin transferase</fullName>
    </alternativeName>
</protein>
<evidence type="ECO:0000256" key="3">
    <source>
        <dbReference type="ARBA" id="ARBA00022630"/>
    </source>
</evidence>
<reference evidence="12" key="1">
    <citation type="submission" date="2024-05" db="EMBL/GenBank/DDBJ databases">
        <authorList>
            <person name="Bunk B."/>
            <person name="Swiderski J."/>
            <person name="Sproer C."/>
            <person name="Thiel V."/>
        </authorList>
    </citation>
    <scope>NUCLEOTIDE SEQUENCE</scope>
    <source>
        <strain evidence="12">DSM 17735</strain>
    </source>
</reference>
<proteinExistence type="inferred from homology"/>
<feature type="binding site" evidence="11">
    <location>
        <position position="294"/>
    </location>
    <ligand>
        <name>Mg(2+)</name>
        <dbReference type="ChEBI" id="CHEBI:18420"/>
    </ligand>
</feature>
<evidence type="ECO:0000256" key="8">
    <source>
        <dbReference type="ARBA" id="ARBA00031306"/>
    </source>
</evidence>
<dbReference type="EMBL" id="CP157675">
    <property type="protein sequence ID" value="XBP70081.1"/>
    <property type="molecule type" value="Genomic_DNA"/>
</dbReference>
<evidence type="ECO:0000256" key="2">
    <source>
        <dbReference type="ARBA" id="ARBA00016337"/>
    </source>
</evidence>
<dbReference type="GO" id="GO:0046872">
    <property type="term" value="F:metal ion binding"/>
    <property type="evidence" value="ECO:0007669"/>
    <property type="project" value="UniProtKB-UniRule"/>
</dbReference>
<evidence type="ECO:0000313" key="12">
    <source>
        <dbReference type="EMBL" id="XBP70081.1"/>
    </source>
</evidence>
<keyword evidence="5 10" id="KW-0479">Metal-binding</keyword>
<evidence type="ECO:0000256" key="7">
    <source>
        <dbReference type="ARBA" id="ARBA00022842"/>
    </source>
</evidence>
<dbReference type="PIRSF" id="PIRSF006268">
    <property type="entry name" value="ApbE"/>
    <property type="match status" value="1"/>
</dbReference>
<evidence type="ECO:0000256" key="11">
    <source>
        <dbReference type="PIRSR" id="PIRSR006268-2"/>
    </source>
</evidence>
<gene>
    <name evidence="12" type="ORF">ABLV49_19785</name>
</gene>
<dbReference type="AlphaFoldDB" id="A0AAU7LR49"/>
<evidence type="ECO:0000256" key="5">
    <source>
        <dbReference type="ARBA" id="ARBA00022723"/>
    </source>
</evidence>
<evidence type="ECO:0000256" key="4">
    <source>
        <dbReference type="ARBA" id="ARBA00022679"/>
    </source>
</evidence>
<evidence type="ECO:0000256" key="1">
    <source>
        <dbReference type="ARBA" id="ARBA00011955"/>
    </source>
</evidence>
<evidence type="ECO:0000256" key="6">
    <source>
        <dbReference type="ARBA" id="ARBA00022827"/>
    </source>
</evidence>
<dbReference type="InterPro" id="IPR003374">
    <property type="entry name" value="ApbE-like_sf"/>
</dbReference>
<dbReference type="SUPFAM" id="SSF143631">
    <property type="entry name" value="ApbE-like"/>
    <property type="match status" value="1"/>
</dbReference>
<dbReference type="PANTHER" id="PTHR30040">
    <property type="entry name" value="THIAMINE BIOSYNTHESIS LIPOPROTEIN APBE"/>
    <property type="match status" value="1"/>
</dbReference>
<dbReference type="RefSeq" id="WP_349279165.1">
    <property type="nucleotide sequence ID" value="NZ_CBCSCU010000007.1"/>
</dbReference>
<keyword evidence="3 10" id="KW-0285">Flavoprotein</keyword>
<comment type="catalytic activity">
    <reaction evidence="9 10">
        <text>L-threonyl-[protein] + FAD = FMN-L-threonyl-[protein] + AMP + H(+)</text>
        <dbReference type="Rhea" id="RHEA:36847"/>
        <dbReference type="Rhea" id="RHEA-COMP:11060"/>
        <dbReference type="Rhea" id="RHEA-COMP:11061"/>
        <dbReference type="ChEBI" id="CHEBI:15378"/>
        <dbReference type="ChEBI" id="CHEBI:30013"/>
        <dbReference type="ChEBI" id="CHEBI:57692"/>
        <dbReference type="ChEBI" id="CHEBI:74257"/>
        <dbReference type="ChEBI" id="CHEBI:456215"/>
        <dbReference type="EC" id="2.7.1.180"/>
    </reaction>
</comment>
<name>A0AAU7LR49_9BURK</name>
<keyword evidence="7 10" id="KW-0460">Magnesium</keyword>
<dbReference type="Pfam" id="PF02424">
    <property type="entry name" value="ApbE"/>
    <property type="match status" value="1"/>
</dbReference>
<keyword evidence="4 10" id="KW-0808">Transferase</keyword>
<dbReference type="PANTHER" id="PTHR30040:SF2">
    <property type="entry name" value="FAD:PROTEIN FMN TRANSFERASE"/>
    <property type="match status" value="1"/>
</dbReference>
<dbReference type="GO" id="GO:0016740">
    <property type="term" value="F:transferase activity"/>
    <property type="evidence" value="ECO:0007669"/>
    <property type="project" value="UniProtKB-UniRule"/>
</dbReference>
<dbReference type="Gene3D" id="3.10.520.10">
    <property type="entry name" value="ApbE-like domains"/>
    <property type="match status" value="1"/>
</dbReference>